<keyword evidence="3 7" id="KW-0813">Transport</keyword>
<dbReference type="Pfam" id="PF00230">
    <property type="entry name" value="MIP"/>
    <property type="match status" value="1"/>
</dbReference>
<evidence type="ECO:0000256" key="8">
    <source>
        <dbReference type="SAM" id="MobiDB-lite"/>
    </source>
</evidence>
<evidence type="ECO:0000313" key="10">
    <source>
        <dbReference type="EMBL" id="KAG2195637.1"/>
    </source>
</evidence>
<dbReference type="PANTHER" id="PTHR43829:SF9">
    <property type="entry name" value="AQUAPORIN-9"/>
    <property type="match status" value="1"/>
</dbReference>
<proteinExistence type="inferred from homology"/>
<evidence type="ECO:0000256" key="7">
    <source>
        <dbReference type="RuleBase" id="RU000477"/>
    </source>
</evidence>
<feature type="transmembrane region" description="Helical" evidence="9">
    <location>
        <begin position="116"/>
        <end position="135"/>
    </location>
</feature>
<dbReference type="AlphaFoldDB" id="A0A8H7UVJ5"/>
<dbReference type="SUPFAM" id="SSF81338">
    <property type="entry name" value="Aquaporin-like"/>
    <property type="match status" value="1"/>
</dbReference>
<evidence type="ECO:0008006" key="12">
    <source>
        <dbReference type="Google" id="ProtNLM"/>
    </source>
</evidence>
<keyword evidence="4 7" id="KW-0812">Transmembrane</keyword>
<evidence type="ECO:0000256" key="6">
    <source>
        <dbReference type="ARBA" id="ARBA00023136"/>
    </source>
</evidence>
<dbReference type="PANTHER" id="PTHR43829">
    <property type="entry name" value="AQUAPORIN OR AQUAGLYCEROPORIN RELATED"/>
    <property type="match status" value="1"/>
</dbReference>
<dbReference type="EMBL" id="JAEPRC010000516">
    <property type="protein sequence ID" value="KAG2195637.1"/>
    <property type="molecule type" value="Genomic_DNA"/>
</dbReference>
<dbReference type="GO" id="GO:0015254">
    <property type="term" value="F:glycerol channel activity"/>
    <property type="evidence" value="ECO:0007669"/>
    <property type="project" value="TreeGrafter"/>
</dbReference>
<comment type="similarity">
    <text evidence="2 7">Belongs to the MIP/aquaporin (TC 1.A.8) family.</text>
</comment>
<evidence type="ECO:0000313" key="11">
    <source>
        <dbReference type="Proteomes" id="UP000650833"/>
    </source>
</evidence>
<dbReference type="Gene3D" id="1.20.1080.10">
    <property type="entry name" value="Glycerol uptake facilitator protein"/>
    <property type="match status" value="1"/>
</dbReference>
<feature type="transmembrane region" description="Helical" evidence="9">
    <location>
        <begin position="196"/>
        <end position="214"/>
    </location>
</feature>
<dbReference type="InterPro" id="IPR022357">
    <property type="entry name" value="MIP_CS"/>
</dbReference>
<dbReference type="InterPro" id="IPR050363">
    <property type="entry name" value="MIP/Aquaporin"/>
</dbReference>
<reference evidence="10" key="1">
    <citation type="submission" date="2020-12" db="EMBL/GenBank/DDBJ databases">
        <title>Metabolic potential, ecology and presence of endohyphal bacteria is reflected in genomic diversity of Mucoromycotina.</title>
        <authorList>
            <person name="Muszewska A."/>
            <person name="Okrasinska A."/>
            <person name="Steczkiewicz K."/>
            <person name="Drgas O."/>
            <person name="Orlowska M."/>
            <person name="Perlinska-Lenart U."/>
            <person name="Aleksandrzak-Piekarczyk T."/>
            <person name="Szatraj K."/>
            <person name="Zielenkiewicz U."/>
            <person name="Pilsyk S."/>
            <person name="Malc E."/>
            <person name="Mieczkowski P."/>
            <person name="Kruszewska J.S."/>
            <person name="Biernat P."/>
            <person name="Pawlowska J."/>
        </authorList>
    </citation>
    <scope>NUCLEOTIDE SEQUENCE</scope>
    <source>
        <strain evidence="10">CBS 226.32</strain>
    </source>
</reference>
<keyword evidence="6 9" id="KW-0472">Membrane</keyword>
<organism evidence="10 11">
    <name type="scientific">Mucor plumbeus</name>
    <dbReference type="NCBI Taxonomy" id="97098"/>
    <lineage>
        <taxon>Eukaryota</taxon>
        <taxon>Fungi</taxon>
        <taxon>Fungi incertae sedis</taxon>
        <taxon>Mucoromycota</taxon>
        <taxon>Mucoromycotina</taxon>
        <taxon>Mucoromycetes</taxon>
        <taxon>Mucorales</taxon>
        <taxon>Mucorineae</taxon>
        <taxon>Mucoraceae</taxon>
        <taxon>Mucor</taxon>
    </lineage>
</organism>
<dbReference type="NCBIfam" id="TIGR00861">
    <property type="entry name" value="MIP"/>
    <property type="match status" value="1"/>
</dbReference>
<dbReference type="Proteomes" id="UP000650833">
    <property type="component" value="Unassembled WGS sequence"/>
</dbReference>
<evidence type="ECO:0000256" key="1">
    <source>
        <dbReference type="ARBA" id="ARBA00004141"/>
    </source>
</evidence>
<dbReference type="PRINTS" id="PR02019">
    <property type="entry name" value="AQUAPORIN7"/>
</dbReference>
<feature type="region of interest" description="Disordered" evidence="8">
    <location>
        <begin position="1"/>
        <end position="25"/>
    </location>
</feature>
<accession>A0A8H7UVJ5</accession>
<evidence type="ECO:0000256" key="2">
    <source>
        <dbReference type="ARBA" id="ARBA00006175"/>
    </source>
</evidence>
<feature type="transmembrane region" description="Helical" evidence="9">
    <location>
        <begin position="279"/>
        <end position="298"/>
    </location>
</feature>
<evidence type="ECO:0000256" key="4">
    <source>
        <dbReference type="ARBA" id="ARBA00022692"/>
    </source>
</evidence>
<dbReference type="GO" id="GO:0005886">
    <property type="term" value="C:plasma membrane"/>
    <property type="evidence" value="ECO:0007669"/>
    <property type="project" value="TreeGrafter"/>
</dbReference>
<evidence type="ECO:0000256" key="3">
    <source>
        <dbReference type="ARBA" id="ARBA00022448"/>
    </source>
</evidence>
<feature type="transmembrane region" description="Helical" evidence="9">
    <location>
        <begin position="244"/>
        <end position="267"/>
    </location>
</feature>
<feature type="transmembrane region" description="Helical" evidence="9">
    <location>
        <begin position="331"/>
        <end position="354"/>
    </location>
</feature>
<keyword evidence="11" id="KW-1185">Reference proteome</keyword>
<protein>
    <recommendedName>
        <fullName evidence="12">Aquaporin</fullName>
    </recommendedName>
</protein>
<dbReference type="InterPro" id="IPR000425">
    <property type="entry name" value="MIP"/>
</dbReference>
<feature type="transmembrane region" description="Helical" evidence="9">
    <location>
        <begin position="155"/>
        <end position="184"/>
    </location>
</feature>
<dbReference type="CDD" id="cd00333">
    <property type="entry name" value="MIP"/>
    <property type="match status" value="1"/>
</dbReference>
<dbReference type="GO" id="GO:0015250">
    <property type="term" value="F:water channel activity"/>
    <property type="evidence" value="ECO:0007669"/>
    <property type="project" value="TreeGrafter"/>
</dbReference>
<dbReference type="InterPro" id="IPR023271">
    <property type="entry name" value="Aquaporin-like"/>
</dbReference>
<comment type="caution">
    <text evidence="10">The sequence shown here is derived from an EMBL/GenBank/DDBJ whole genome shotgun (WGS) entry which is preliminary data.</text>
</comment>
<name>A0A8H7UVJ5_9FUNG</name>
<evidence type="ECO:0000256" key="5">
    <source>
        <dbReference type="ARBA" id="ARBA00022989"/>
    </source>
</evidence>
<gene>
    <name evidence="10" type="ORF">INT46_000706</name>
</gene>
<dbReference type="PROSITE" id="PS00221">
    <property type="entry name" value="MIP"/>
    <property type="match status" value="1"/>
</dbReference>
<sequence length="356" mass="38330">MATRWKSNSSMSSSTLEEENIATERDPLISIQDRLENINNNNNRSGSNRQAVPTISNIYISNPNEDSNALEKPSSYATSISLTIDNNTDDLNTSRKSRCTTIVSHLRHFKQKNREFLAEFIGTMVLILLTCGISAEETLQIGPNKSWLTSSIGSGLAVLVAICVAGHVSGAHINPAVTITFCLFSGFPVKKVPTYLAAQFMGAFTGAALLYTIIEPAITQFDHGNRHILGELGTAGIFGTYPPLYVGIASAAASEIIGTALLLLIIMTSGHPNNLPFRTAQGIMISVGIMTICLGLGYTSGFSLNPARDLGPRLFTAVAGWGFEVFSVHHFYAFVPMLAPIFGAILGGFIYTIFID</sequence>
<keyword evidence="5 9" id="KW-1133">Transmembrane helix</keyword>
<comment type="subcellular location">
    <subcellularLocation>
        <location evidence="1">Membrane</location>
        <topology evidence="1">Multi-pass membrane protein</topology>
    </subcellularLocation>
</comment>
<evidence type="ECO:0000256" key="9">
    <source>
        <dbReference type="SAM" id="Phobius"/>
    </source>
</evidence>
<dbReference type="PRINTS" id="PR00783">
    <property type="entry name" value="MINTRINSICP"/>
</dbReference>
<dbReference type="OrthoDB" id="3222at2759"/>